<evidence type="ECO:0000256" key="1">
    <source>
        <dbReference type="ARBA" id="ARBA00004651"/>
    </source>
</evidence>
<keyword evidence="8 9" id="KW-0472">Membrane</keyword>
<dbReference type="OrthoDB" id="9762778at2"/>
<keyword evidence="7 9" id="KW-1133">Transmembrane helix</keyword>
<keyword evidence="5" id="KW-0547">Nucleotide-binding</keyword>
<evidence type="ECO:0000256" key="2">
    <source>
        <dbReference type="ARBA" id="ARBA00022448"/>
    </source>
</evidence>
<sequence length="601" mass="66607">MLKIFKNFKAKEWILFSISIIFVVSQVWLDLKLPDYMSEITKLVQTPGSEMKEILSSGGWMLLCALGSLVASIIVAALAAKMASNFSARIRFRLFDKVQSFSMEEINNYSTASLITRSTNDVTQVQMFIVMGLQVLVKAPILAVWAICKILGRNWELSLVTGGAVVLLMIIVGTCIVLALPKFTRLQKLTDNLNRVSRENISGIAVTRAYNAEKYQEDKFETANSELTSVNLFANRVMATLMPSISFIMSGVSLAIYWVGAVLIQNADITEKMTLFSDVIVFSSYAMQVIMAFMMLVMVFIMLPRATVAAKRINEVLDTKVTIKNGTSTQSPIGVLGEVEFKNVSFKYPDADDYVIKDISFKANRGETIAFIGATGSGKSTLINLIPRFYDATEGEVLVDGVNVKEYDQKYLRNKLGYVYQKVTLFEGTVESNVAFGENGKAEITKNDVVYGVYAAQASEFVENLEGEYDAHISQGGTNLSGGQKQRISIARAIARYPEVLIFDDSFSALDYKTDSKLRKFLKKESKGTTMIVVAQRISSIKDADKIIVLEDGKMVGMGKHDELMSTCNVYQEIAYSQLSKEELAVDKEVACSELSKEEAV</sequence>
<proteinExistence type="predicted"/>
<evidence type="ECO:0000259" key="10">
    <source>
        <dbReference type="PROSITE" id="PS50893"/>
    </source>
</evidence>
<feature type="transmembrane region" description="Helical" evidence="9">
    <location>
        <begin position="60"/>
        <end position="83"/>
    </location>
</feature>
<feature type="transmembrane region" description="Helical" evidence="9">
    <location>
        <begin position="12"/>
        <end position="29"/>
    </location>
</feature>
<keyword evidence="2" id="KW-0813">Transport</keyword>
<name>L1QKB2_9CLOT</name>
<evidence type="ECO:0000256" key="8">
    <source>
        <dbReference type="ARBA" id="ARBA00023136"/>
    </source>
</evidence>
<organism evidence="12 13">
    <name type="scientific">Clostridium celatum DSM 1785</name>
    <dbReference type="NCBI Taxonomy" id="545697"/>
    <lineage>
        <taxon>Bacteria</taxon>
        <taxon>Bacillati</taxon>
        <taxon>Bacillota</taxon>
        <taxon>Clostridia</taxon>
        <taxon>Eubacteriales</taxon>
        <taxon>Clostridiaceae</taxon>
        <taxon>Clostridium</taxon>
    </lineage>
</organism>
<keyword evidence="6 12" id="KW-0067">ATP-binding</keyword>
<dbReference type="PATRIC" id="fig|545697.3.peg.741"/>
<dbReference type="GO" id="GO:0005524">
    <property type="term" value="F:ATP binding"/>
    <property type="evidence" value="ECO:0007669"/>
    <property type="project" value="UniProtKB-KW"/>
</dbReference>
<reference evidence="12 13" key="1">
    <citation type="submission" date="2012-05" db="EMBL/GenBank/DDBJ databases">
        <authorList>
            <person name="Weinstock G."/>
            <person name="Sodergren E."/>
            <person name="Lobos E.A."/>
            <person name="Fulton L."/>
            <person name="Fulton R."/>
            <person name="Courtney L."/>
            <person name="Fronick C."/>
            <person name="O'Laughlin M."/>
            <person name="Godfrey J."/>
            <person name="Wilson R.M."/>
            <person name="Miner T."/>
            <person name="Farmer C."/>
            <person name="Delehaunty K."/>
            <person name="Cordes M."/>
            <person name="Minx P."/>
            <person name="Tomlinson C."/>
            <person name="Chen J."/>
            <person name="Wollam A."/>
            <person name="Pepin K.H."/>
            <person name="Bhonagiri V."/>
            <person name="Zhang X."/>
            <person name="Suruliraj S."/>
            <person name="Warren W."/>
            <person name="Mitreva M."/>
            <person name="Mardis E.R."/>
            <person name="Wilson R.K."/>
        </authorList>
    </citation>
    <scope>NUCLEOTIDE SEQUENCE [LARGE SCALE GENOMIC DNA]</scope>
    <source>
        <strain evidence="12 13">DSM 1785</strain>
    </source>
</reference>
<feature type="domain" description="ABC transmembrane type-1" evidence="11">
    <location>
        <begin position="18"/>
        <end position="305"/>
    </location>
</feature>
<evidence type="ECO:0000313" key="13">
    <source>
        <dbReference type="Proteomes" id="UP000010420"/>
    </source>
</evidence>
<dbReference type="HOGENOM" id="CLU_000604_84_3_9"/>
<dbReference type="AlphaFoldDB" id="L1QKB2"/>
<dbReference type="PROSITE" id="PS00211">
    <property type="entry name" value="ABC_TRANSPORTER_1"/>
    <property type="match status" value="1"/>
</dbReference>
<evidence type="ECO:0000256" key="4">
    <source>
        <dbReference type="ARBA" id="ARBA00022692"/>
    </source>
</evidence>
<accession>L1QKB2</accession>
<evidence type="ECO:0000256" key="9">
    <source>
        <dbReference type="SAM" id="Phobius"/>
    </source>
</evidence>
<dbReference type="InterPro" id="IPR011527">
    <property type="entry name" value="ABC1_TM_dom"/>
</dbReference>
<dbReference type="PANTHER" id="PTHR43394:SF1">
    <property type="entry name" value="ATP-BINDING CASSETTE SUB-FAMILY B MEMBER 10, MITOCHONDRIAL"/>
    <property type="match status" value="1"/>
</dbReference>
<dbReference type="GO" id="GO:0015421">
    <property type="term" value="F:ABC-type oligopeptide transporter activity"/>
    <property type="evidence" value="ECO:0007669"/>
    <property type="project" value="TreeGrafter"/>
</dbReference>
<dbReference type="SUPFAM" id="SSF52540">
    <property type="entry name" value="P-loop containing nucleoside triphosphate hydrolases"/>
    <property type="match status" value="1"/>
</dbReference>
<feature type="transmembrane region" description="Helical" evidence="9">
    <location>
        <begin position="127"/>
        <end position="147"/>
    </location>
</feature>
<evidence type="ECO:0000256" key="3">
    <source>
        <dbReference type="ARBA" id="ARBA00022475"/>
    </source>
</evidence>
<dbReference type="Gene3D" id="3.40.50.300">
    <property type="entry name" value="P-loop containing nucleotide triphosphate hydrolases"/>
    <property type="match status" value="1"/>
</dbReference>
<evidence type="ECO:0000256" key="5">
    <source>
        <dbReference type="ARBA" id="ARBA00022741"/>
    </source>
</evidence>
<evidence type="ECO:0000256" key="6">
    <source>
        <dbReference type="ARBA" id="ARBA00022840"/>
    </source>
</evidence>
<evidence type="ECO:0000256" key="7">
    <source>
        <dbReference type="ARBA" id="ARBA00022989"/>
    </source>
</evidence>
<feature type="domain" description="ABC transporter" evidence="10">
    <location>
        <begin position="339"/>
        <end position="577"/>
    </location>
</feature>
<keyword evidence="3" id="KW-1003">Cell membrane</keyword>
<dbReference type="eggNOG" id="COG1132">
    <property type="taxonomic scope" value="Bacteria"/>
</dbReference>
<dbReference type="InterPro" id="IPR003593">
    <property type="entry name" value="AAA+_ATPase"/>
</dbReference>
<comment type="caution">
    <text evidence="12">The sequence shown here is derived from an EMBL/GenBank/DDBJ whole genome shotgun (WGS) entry which is preliminary data.</text>
</comment>
<dbReference type="PROSITE" id="PS50929">
    <property type="entry name" value="ABC_TM1F"/>
    <property type="match status" value="1"/>
</dbReference>
<keyword evidence="4 9" id="KW-0812">Transmembrane</keyword>
<dbReference type="CDD" id="cd18548">
    <property type="entry name" value="ABC_6TM_Tm287_like"/>
    <property type="match status" value="1"/>
</dbReference>
<dbReference type="SUPFAM" id="SSF90123">
    <property type="entry name" value="ABC transporter transmembrane region"/>
    <property type="match status" value="1"/>
</dbReference>
<dbReference type="FunFam" id="3.40.50.300:FF:000854">
    <property type="entry name" value="Multidrug ABC transporter ATP-binding protein"/>
    <property type="match status" value="1"/>
</dbReference>
<dbReference type="InterPro" id="IPR036640">
    <property type="entry name" value="ABC1_TM_sf"/>
</dbReference>
<dbReference type="PANTHER" id="PTHR43394">
    <property type="entry name" value="ATP-DEPENDENT PERMEASE MDL1, MITOCHONDRIAL"/>
    <property type="match status" value="1"/>
</dbReference>
<dbReference type="EMBL" id="AMEZ01000024">
    <property type="protein sequence ID" value="EKY28403.1"/>
    <property type="molecule type" value="Genomic_DNA"/>
</dbReference>
<dbReference type="Pfam" id="PF00664">
    <property type="entry name" value="ABC_membrane"/>
    <property type="match status" value="1"/>
</dbReference>
<dbReference type="Gene3D" id="1.20.1560.10">
    <property type="entry name" value="ABC transporter type 1, transmembrane domain"/>
    <property type="match status" value="1"/>
</dbReference>
<comment type="subcellular location">
    <subcellularLocation>
        <location evidence="1">Cell membrane</location>
        <topology evidence="1">Multi-pass membrane protein</topology>
    </subcellularLocation>
</comment>
<dbReference type="InterPro" id="IPR039421">
    <property type="entry name" value="Type_1_exporter"/>
</dbReference>
<protein>
    <submittedName>
        <fullName evidence="12">ABC transporter, ATP-binding protein</fullName>
    </submittedName>
</protein>
<feature type="transmembrane region" description="Helical" evidence="9">
    <location>
        <begin position="285"/>
        <end position="303"/>
    </location>
</feature>
<dbReference type="InterPro" id="IPR027417">
    <property type="entry name" value="P-loop_NTPase"/>
</dbReference>
<keyword evidence="13" id="KW-1185">Reference proteome</keyword>
<dbReference type="PROSITE" id="PS50893">
    <property type="entry name" value="ABC_TRANSPORTER_2"/>
    <property type="match status" value="1"/>
</dbReference>
<gene>
    <name evidence="12" type="ORF">HMPREF0216_00754</name>
</gene>
<dbReference type="Proteomes" id="UP000010420">
    <property type="component" value="Unassembled WGS sequence"/>
</dbReference>
<dbReference type="SMART" id="SM00382">
    <property type="entry name" value="AAA"/>
    <property type="match status" value="1"/>
</dbReference>
<dbReference type="GO" id="GO:0016887">
    <property type="term" value="F:ATP hydrolysis activity"/>
    <property type="evidence" value="ECO:0007669"/>
    <property type="project" value="InterPro"/>
</dbReference>
<dbReference type="Pfam" id="PF00005">
    <property type="entry name" value="ABC_tran"/>
    <property type="match status" value="1"/>
</dbReference>
<dbReference type="STRING" id="545697.HMPREF0216_00754"/>
<evidence type="ECO:0000259" key="11">
    <source>
        <dbReference type="PROSITE" id="PS50929"/>
    </source>
</evidence>
<dbReference type="InterPro" id="IPR003439">
    <property type="entry name" value="ABC_transporter-like_ATP-bd"/>
</dbReference>
<dbReference type="InterPro" id="IPR017871">
    <property type="entry name" value="ABC_transporter-like_CS"/>
</dbReference>
<dbReference type="RefSeq" id="WP_005211163.1">
    <property type="nucleotide sequence ID" value="NZ_KB291616.1"/>
</dbReference>
<feature type="transmembrane region" description="Helical" evidence="9">
    <location>
        <begin position="245"/>
        <end position="265"/>
    </location>
</feature>
<evidence type="ECO:0000313" key="12">
    <source>
        <dbReference type="EMBL" id="EKY28403.1"/>
    </source>
</evidence>
<feature type="transmembrane region" description="Helical" evidence="9">
    <location>
        <begin position="159"/>
        <end position="180"/>
    </location>
</feature>
<dbReference type="GO" id="GO:0005886">
    <property type="term" value="C:plasma membrane"/>
    <property type="evidence" value="ECO:0007669"/>
    <property type="project" value="UniProtKB-SubCell"/>
</dbReference>